<dbReference type="RefSeq" id="WP_129423038.1">
    <property type="nucleotide sequence ID" value="NZ_SDPW01000001.1"/>
</dbReference>
<evidence type="ECO:0000256" key="1">
    <source>
        <dbReference type="SAM" id="MobiDB-lite"/>
    </source>
</evidence>
<feature type="region of interest" description="Disordered" evidence="1">
    <location>
        <begin position="1"/>
        <end position="80"/>
    </location>
</feature>
<feature type="transmembrane region" description="Helical" evidence="2">
    <location>
        <begin position="103"/>
        <end position="128"/>
    </location>
</feature>
<keyword evidence="2" id="KW-1133">Transmembrane helix</keyword>
<dbReference type="OrthoDB" id="166978at2"/>
<keyword evidence="2" id="KW-0812">Transmembrane</keyword>
<organism evidence="3 4">
    <name type="scientific">Senegalimassilia faecalis</name>
    <dbReference type="NCBI Taxonomy" id="2509433"/>
    <lineage>
        <taxon>Bacteria</taxon>
        <taxon>Bacillati</taxon>
        <taxon>Actinomycetota</taxon>
        <taxon>Coriobacteriia</taxon>
        <taxon>Coriobacteriales</taxon>
        <taxon>Coriobacteriaceae</taxon>
        <taxon>Senegalimassilia</taxon>
    </lineage>
</organism>
<feature type="compositionally biased region" description="Polar residues" evidence="1">
    <location>
        <begin position="9"/>
        <end position="45"/>
    </location>
</feature>
<gene>
    <name evidence="3" type="ORF">ET524_01440</name>
</gene>
<feature type="compositionally biased region" description="Low complexity" evidence="1">
    <location>
        <begin position="52"/>
        <end position="80"/>
    </location>
</feature>
<evidence type="ECO:0000256" key="2">
    <source>
        <dbReference type="SAM" id="Phobius"/>
    </source>
</evidence>
<proteinExistence type="predicted"/>
<keyword evidence="2" id="KW-0472">Membrane</keyword>
<dbReference type="AlphaFoldDB" id="A0A4Q2JZ16"/>
<evidence type="ECO:0000313" key="3">
    <source>
        <dbReference type="EMBL" id="RXZ53308.1"/>
    </source>
</evidence>
<keyword evidence="4" id="KW-1185">Reference proteome</keyword>
<sequence>MSDSENKETNFNNTCQQGSQTAGEQPTTPSYPANQPTSSNPQNTAGAPAPQPYAAIPPQQQPYVAGQAPQQPYYAAPQNPYGAPPSPYGVPAAPQQPKKKWPWVLIACVLAFLLGLGGCVGCATISMVTDSLHTRSDSIHSYDYDDPYGYDPADAPDSDAYGRFTLGDIQDAAGNLPNQVQDGKATAGVYVVGRDIDAGEYFLQGSPSVESEFYLFDPEGSGTFSLDCAVSYTGNYFAELENGEVIAFMPKIGDALMVPSDEADFQPQQPYQSGLYRVGTDIPAGTYTVTVSPNAPHDASQDYAAYVMQDLDFDDASITGSVYLLRGSTQTITVNDGDWLELFGTVATPSN</sequence>
<accession>A0A4Q2JZ16</accession>
<name>A0A4Q2JZ16_9ACTN</name>
<comment type="caution">
    <text evidence="3">The sequence shown here is derived from an EMBL/GenBank/DDBJ whole genome shotgun (WGS) entry which is preliminary data.</text>
</comment>
<dbReference type="Proteomes" id="UP000293345">
    <property type="component" value="Unassembled WGS sequence"/>
</dbReference>
<protein>
    <submittedName>
        <fullName evidence="3">Uncharacterized protein</fullName>
    </submittedName>
</protein>
<evidence type="ECO:0000313" key="4">
    <source>
        <dbReference type="Proteomes" id="UP000293345"/>
    </source>
</evidence>
<dbReference type="EMBL" id="SDPW01000001">
    <property type="protein sequence ID" value="RXZ53308.1"/>
    <property type="molecule type" value="Genomic_DNA"/>
</dbReference>
<reference evidence="3 4" key="1">
    <citation type="submission" date="2019-01" db="EMBL/GenBank/DDBJ databases">
        <title>Senegalimassilia sp. nov. KGMB04484 isolated human feces.</title>
        <authorList>
            <person name="Han K.-I."/>
            <person name="Kim J.-S."/>
            <person name="Lee K.C."/>
            <person name="Suh M.K."/>
            <person name="Eom M.K."/>
            <person name="Lee J.H."/>
            <person name="Park S.-H."/>
            <person name="Kang S.W."/>
            <person name="Park J.-E."/>
            <person name="Oh B.S."/>
            <person name="Yu S.Y."/>
            <person name="Choi S.-H."/>
            <person name="Lee D.H."/>
            <person name="Yoon H."/>
            <person name="Kim B.-Y."/>
            <person name="Lee J.H."/>
            <person name="Lee J.-S."/>
        </authorList>
    </citation>
    <scope>NUCLEOTIDE SEQUENCE [LARGE SCALE GENOMIC DNA]</scope>
    <source>
        <strain evidence="3 4">KGMB04484</strain>
    </source>
</reference>